<dbReference type="PANTHER" id="PTHR42957:SF1">
    <property type="entry name" value="HELICASE MJ1565-RELATED"/>
    <property type="match status" value="1"/>
</dbReference>
<evidence type="ECO:0000259" key="1">
    <source>
        <dbReference type="Pfam" id="PF01935"/>
    </source>
</evidence>
<sequence>MSISPVEYGASLRIGSVEFVSPDEIKVGLDLEAPDGVAANAGTPRAFPRINSYVLIATDSGFIVSQVEWIAVEKSPFPKRKGFQDYGLIDLPFPLRKMKVSPLGLLKYDGKTFKFKRGVQSFPSVGEPVLIPTDEQLKAIVESGDKRRVKIGTSPIAANADVCIDPDKLFGRHLAVLGNTGSGKSCSVVGLIQWSLESAKSASGNDDVEPNARFIVLDPNGEYAKVFGNQGRVFKVGDIDNPLEVPLWFWNSSEWISFTQASPKAQAPLLRRALRAMRNEVFELSEEIDISIRRFLATILTSAKHERSAGSPWGSFPRPKNFYEKLCRWASSIESLLELLDASDTRLSEVSASLEAFKNARTGQYPTYEADIDEINQIIESINNAFGQFGGREIDLLPKSEDTPNQFMGDTFVSYLEALAQETGNEQFTEFLITRIKTMLADTRMSEIMGDSVTLSLEEWLNSYVGENNAQDGCVTVIDLSLVPAEVTHIITAVIARMTFEALQRYRKVNDEGKPLPTVLVMEEAHTFVKRYKEDAENQNAATVCCQVFEKIAREGRKFGLGLVLSSQRPSELSPTVLSQCNSFLLHRISNDRDQELVNRLVPDNLRGLLRELPSLPSQQAILLGWASELPVVVKMNNLEEAQRPHSDDPDFWEVWSNQSERSISWEDVAEEWQQRNDD</sequence>
<dbReference type="Pfam" id="PF01935">
    <property type="entry name" value="DUF87"/>
    <property type="match status" value="1"/>
</dbReference>
<dbReference type="AlphaFoldDB" id="A0A5B7YBD9"/>
<dbReference type="PANTHER" id="PTHR42957">
    <property type="entry name" value="HELICASE MJ1565-RELATED"/>
    <property type="match status" value="1"/>
</dbReference>
<protein>
    <submittedName>
        <fullName evidence="2">DUF87 domain-containing protein</fullName>
    </submittedName>
</protein>
<dbReference type="OrthoDB" id="9806951at2"/>
<accession>A0A5B7YBD9</accession>
<dbReference type="InterPro" id="IPR002789">
    <property type="entry name" value="HerA_central"/>
</dbReference>
<organism evidence="2 3">
    <name type="scientific">Salinimonas iocasae</name>
    <dbReference type="NCBI Taxonomy" id="2572577"/>
    <lineage>
        <taxon>Bacteria</taxon>
        <taxon>Pseudomonadati</taxon>
        <taxon>Pseudomonadota</taxon>
        <taxon>Gammaproteobacteria</taxon>
        <taxon>Alteromonadales</taxon>
        <taxon>Alteromonadaceae</taxon>
        <taxon>Alteromonas/Salinimonas group</taxon>
        <taxon>Salinimonas</taxon>
    </lineage>
</organism>
<dbReference type="InterPro" id="IPR027417">
    <property type="entry name" value="P-loop_NTPase"/>
</dbReference>
<dbReference type="RefSeq" id="WP_139755564.1">
    <property type="nucleotide sequence ID" value="NZ_CP039852.1"/>
</dbReference>
<name>A0A5B7YBD9_9ALTE</name>
<feature type="domain" description="Helicase HerA central" evidence="1">
    <location>
        <begin position="150"/>
        <end position="364"/>
    </location>
</feature>
<reference evidence="2 3" key="1">
    <citation type="submission" date="2019-04" db="EMBL/GenBank/DDBJ databases">
        <title>Salinimonas iocasae sp. nov., a halophilic bacterium isolated from the outer tube casing of tubeworms in Okinawa Trough.</title>
        <authorList>
            <person name="Zhang H."/>
            <person name="Wang H."/>
            <person name="Li C."/>
        </authorList>
    </citation>
    <scope>NUCLEOTIDE SEQUENCE [LARGE SCALE GENOMIC DNA]</scope>
    <source>
        <strain evidence="2 3">KX18D6</strain>
    </source>
</reference>
<evidence type="ECO:0000313" key="2">
    <source>
        <dbReference type="EMBL" id="QCZ92815.1"/>
    </source>
</evidence>
<keyword evidence="3" id="KW-1185">Reference proteome</keyword>
<dbReference type="EMBL" id="CP039852">
    <property type="protein sequence ID" value="QCZ92815.1"/>
    <property type="molecule type" value="Genomic_DNA"/>
</dbReference>
<proteinExistence type="predicted"/>
<dbReference type="KEGG" id="salk:FBQ74_04665"/>
<dbReference type="SUPFAM" id="SSF52540">
    <property type="entry name" value="P-loop containing nucleoside triphosphate hydrolases"/>
    <property type="match status" value="1"/>
</dbReference>
<dbReference type="Proteomes" id="UP000304912">
    <property type="component" value="Chromosome"/>
</dbReference>
<dbReference type="InterPro" id="IPR008571">
    <property type="entry name" value="HerA-like"/>
</dbReference>
<gene>
    <name evidence="2" type="ORF">FBQ74_04665</name>
</gene>
<evidence type="ECO:0000313" key="3">
    <source>
        <dbReference type="Proteomes" id="UP000304912"/>
    </source>
</evidence>
<dbReference type="Gene3D" id="3.40.50.300">
    <property type="entry name" value="P-loop containing nucleotide triphosphate hydrolases"/>
    <property type="match status" value="2"/>
</dbReference>